<dbReference type="SUPFAM" id="SSF75620">
    <property type="entry name" value="Release factor"/>
    <property type="match status" value="1"/>
</dbReference>
<dbReference type="EMBL" id="JABWAD010000060">
    <property type="protein sequence ID" value="KAF6063581.1"/>
    <property type="molecule type" value="Genomic_DNA"/>
</dbReference>
<dbReference type="Proteomes" id="UP000536275">
    <property type="component" value="Unassembled WGS sequence"/>
</dbReference>
<evidence type="ECO:0000256" key="5">
    <source>
        <dbReference type="SAM" id="MobiDB-lite"/>
    </source>
</evidence>
<proteinExistence type="inferred from homology"/>
<evidence type="ECO:0000256" key="2">
    <source>
        <dbReference type="ARBA" id="ARBA00010835"/>
    </source>
</evidence>
<dbReference type="InterPro" id="IPR000352">
    <property type="entry name" value="Pep_chain_release_fac_I"/>
</dbReference>
<sequence length="171" mass="19644">MSSRINLFRSLFTSNSLKYGIPKKNKLPPRPKHLIKEEDIEEKFLHGGRGPGGQKINKTNSKVQLTHIPTGMVVSCQATRSQEQNRAIAREKLALKLDDFYNPGTSRNAVLMERAQKVKQSKSKKSNRKYKKVEDENIQKQMELSKLEESLNIKDIDDEFDDFIKNAKVDL</sequence>
<comment type="similarity">
    <text evidence="2">Belongs to the prokaryotic/mitochondrial release factor family.</text>
</comment>
<evidence type="ECO:0000313" key="8">
    <source>
        <dbReference type="Proteomes" id="UP000536275"/>
    </source>
</evidence>
<name>A0A8H6BUF4_CANAX</name>
<dbReference type="AlphaFoldDB" id="A0A8H6BUF4"/>
<dbReference type="PANTHER" id="PTHR46203">
    <property type="entry name" value="PROBABLE PEPTIDE CHAIN RELEASE FACTOR C12ORF65"/>
    <property type="match status" value="1"/>
</dbReference>
<organism evidence="7 8">
    <name type="scientific">Candida albicans</name>
    <name type="common">Yeast</name>
    <dbReference type="NCBI Taxonomy" id="5476"/>
    <lineage>
        <taxon>Eukaryota</taxon>
        <taxon>Fungi</taxon>
        <taxon>Dikarya</taxon>
        <taxon>Ascomycota</taxon>
        <taxon>Saccharomycotina</taxon>
        <taxon>Pichiomycetes</taxon>
        <taxon>Debaryomycetaceae</taxon>
        <taxon>Candida/Lodderomyces clade</taxon>
        <taxon>Candida</taxon>
    </lineage>
</organism>
<dbReference type="InterPro" id="IPR052405">
    <property type="entry name" value="Mito_Transl_Release_Factor"/>
</dbReference>
<dbReference type="GO" id="GO:0003747">
    <property type="term" value="F:translation release factor activity"/>
    <property type="evidence" value="ECO:0007669"/>
    <property type="project" value="InterPro"/>
</dbReference>
<dbReference type="FunFam" id="3.30.160.20:FF:000065">
    <property type="entry name" value="Peptidyl-tRNA hydrolase domain protein"/>
    <property type="match status" value="1"/>
</dbReference>
<comment type="caution">
    <text evidence="7">The sequence shown here is derived from an EMBL/GenBank/DDBJ whole genome shotgun (WGS) entry which is preliminary data.</text>
</comment>
<feature type="compositionally biased region" description="Basic residues" evidence="5">
    <location>
        <begin position="117"/>
        <end position="131"/>
    </location>
</feature>
<feature type="region of interest" description="Disordered" evidence="5">
    <location>
        <begin position="116"/>
        <end position="137"/>
    </location>
</feature>
<reference evidence="7 8" key="1">
    <citation type="submission" date="2020-03" db="EMBL/GenBank/DDBJ databases">
        <title>FDA dAtabase for Regulatory Grade micrObial Sequences (FDA-ARGOS): Supporting development and validation of Infectious Disease Dx tests.</title>
        <authorList>
            <person name="Campos J."/>
            <person name="Goldberg B."/>
            <person name="Tallon L."/>
            <person name="Sadzewicz L."/>
            <person name="Vavikolanu K."/>
            <person name="Mehta A."/>
            <person name="Aluvathingal J."/>
            <person name="Nadendla S."/>
            <person name="Nandy P."/>
            <person name="Geyer C."/>
            <person name="Yan Y."/>
            <person name="Sichtig H."/>
        </authorList>
    </citation>
    <scope>NUCLEOTIDE SEQUENCE [LARGE SCALE GENOMIC DNA]</scope>
    <source>
        <strain evidence="7 8">FDAARGOS_656</strain>
    </source>
</reference>
<dbReference type="PANTHER" id="PTHR46203:SF1">
    <property type="entry name" value="MITOCHONDRIAL TRANSLATION RELEASE FACTOR IN RESCUE"/>
    <property type="match status" value="1"/>
</dbReference>
<evidence type="ECO:0000256" key="3">
    <source>
        <dbReference type="ARBA" id="ARBA00022946"/>
    </source>
</evidence>
<dbReference type="SMR" id="A0A8H6BUF4"/>
<gene>
    <name evidence="7" type="ORF">FOB64_005214</name>
</gene>
<dbReference type="Pfam" id="PF00472">
    <property type="entry name" value="RF-1"/>
    <property type="match status" value="1"/>
</dbReference>
<comment type="subcellular location">
    <subcellularLocation>
        <location evidence="1">Mitochondrion</location>
    </subcellularLocation>
</comment>
<dbReference type="GO" id="GO:0005739">
    <property type="term" value="C:mitochondrion"/>
    <property type="evidence" value="ECO:0007669"/>
    <property type="project" value="UniProtKB-SubCell"/>
</dbReference>
<keyword evidence="3" id="KW-0809">Transit peptide</keyword>
<evidence type="ECO:0000256" key="4">
    <source>
        <dbReference type="ARBA" id="ARBA00023128"/>
    </source>
</evidence>
<evidence type="ECO:0000259" key="6">
    <source>
        <dbReference type="Pfam" id="PF00472"/>
    </source>
</evidence>
<dbReference type="Gene3D" id="3.30.160.20">
    <property type="match status" value="1"/>
</dbReference>
<dbReference type="InterPro" id="IPR045853">
    <property type="entry name" value="Pep_chain_release_fac_I_sf"/>
</dbReference>
<evidence type="ECO:0000256" key="1">
    <source>
        <dbReference type="ARBA" id="ARBA00004173"/>
    </source>
</evidence>
<protein>
    <submittedName>
        <fullName evidence="7">RF-1 domain family protein</fullName>
    </submittedName>
</protein>
<accession>A0A8H6BUF4</accession>
<evidence type="ECO:0000313" key="7">
    <source>
        <dbReference type="EMBL" id="KAF6063581.1"/>
    </source>
</evidence>
<keyword evidence="4" id="KW-0496">Mitochondrion</keyword>
<dbReference type="OMA" id="IIWDDDV"/>
<dbReference type="GO" id="GO:0032543">
    <property type="term" value="P:mitochondrial translation"/>
    <property type="evidence" value="ECO:0007669"/>
    <property type="project" value="UniProtKB-ARBA"/>
</dbReference>
<feature type="domain" description="Prokaryotic-type class I peptide chain release factors" evidence="6">
    <location>
        <begin position="35"/>
        <end position="139"/>
    </location>
</feature>